<evidence type="ECO:0000313" key="9">
    <source>
        <dbReference type="Proteomes" id="UP000664857"/>
    </source>
</evidence>
<feature type="transmembrane region" description="Helical" evidence="6">
    <location>
        <begin position="84"/>
        <end position="104"/>
    </location>
</feature>
<keyword evidence="2" id="KW-0813">Transport</keyword>
<protein>
    <submittedName>
        <fullName evidence="8">MFS transporter</fullName>
    </submittedName>
</protein>
<dbReference type="Gene3D" id="1.20.1720.10">
    <property type="entry name" value="Multidrug resistance protein D"/>
    <property type="match status" value="1"/>
</dbReference>
<keyword evidence="4 6" id="KW-1133">Transmembrane helix</keyword>
<evidence type="ECO:0000256" key="5">
    <source>
        <dbReference type="ARBA" id="ARBA00023136"/>
    </source>
</evidence>
<dbReference type="Pfam" id="PF07690">
    <property type="entry name" value="MFS_1"/>
    <property type="match status" value="1"/>
</dbReference>
<dbReference type="PROSITE" id="PS50850">
    <property type="entry name" value="MFS"/>
    <property type="match status" value="1"/>
</dbReference>
<feature type="domain" description="Major facilitator superfamily (MFS) profile" evidence="7">
    <location>
        <begin position="15"/>
        <end position="455"/>
    </location>
</feature>
<keyword evidence="5 6" id="KW-0472">Membrane</keyword>
<evidence type="ECO:0000259" key="7">
    <source>
        <dbReference type="PROSITE" id="PS50850"/>
    </source>
</evidence>
<feature type="transmembrane region" description="Helical" evidence="6">
    <location>
        <begin position="301"/>
        <end position="321"/>
    </location>
</feature>
<feature type="transmembrane region" description="Helical" evidence="6">
    <location>
        <begin position="333"/>
        <end position="352"/>
    </location>
</feature>
<dbReference type="Gene3D" id="1.20.1250.20">
    <property type="entry name" value="MFS general substrate transporter like domains"/>
    <property type="match status" value="1"/>
</dbReference>
<keyword evidence="9" id="KW-1185">Reference proteome</keyword>
<feature type="transmembrane region" description="Helical" evidence="6">
    <location>
        <begin position="268"/>
        <end position="289"/>
    </location>
</feature>
<comment type="caution">
    <text evidence="8">The sequence shown here is derived from an EMBL/GenBank/DDBJ whole genome shotgun (WGS) entry which is preliminary data.</text>
</comment>
<sequence>MDVKTQTPYKGDNKLIIGIVFGVISYWLFALSMSNYIPVIQNDLNVPFEVVNLAISLTSVFSGMFIIVIGGFADKYGHKKVTNIGFILYIIGSLFLVFANGAIMLFVGRIIQGFSAASIMPATLALMKTYFHGAERQRALSYWSIGSWGGTGLAPIITGAITTYLGWRAVFVVSIIIAIMGMFLIKDVPETEGSTQDNKKFDLLGICLLVVSVLSINIIITYGANFGWLSWKTISLLAVFITAGTFFYQVETNKDGFVDLTLFKNKAFTGATVSNFLLNATGGTILIATTYAQTSRNFTPFQSGMLTLGYMGSVLLTIRIGEKIGQKIGERKPMIWGCLATAVGIFMMSLTFIQGPLYAVLVFVGFIFFGTGTGIYATPSTDTVMSSVPLEKAGVAGGIYKMASSIGWGIGSAISGAVYDLMPNTSLSAMFGMLTNVVFCIIAIVFIAMTVPKGIFDKLDA</sequence>
<keyword evidence="3 6" id="KW-0812">Transmembrane</keyword>
<feature type="transmembrane region" description="Helical" evidence="6">
    <location>
        <begin position="139"/>
        <end position="161"/>
    </location>
</feature>
<reference evidence="8 9" key="1">
    <citation type="submission" date="2021-03" db="EMBL/GenBank/DDBJ databases">
        <title>Enterococcal diversity collection.</title>
        <authorList>
            <person name="Gilmore M.S."/>
            <person name="Schwartzman J."/>
            <person name="Van Tyne D."/>
            <person name="Martin M."/>
            <person name="Earl A.M."/>
            <person name="Manson A.L."/>
            <person name="Straub T."/>
            <person name="Salamzade R."/>
            <person name="Saavedra J."/>
            <person name="Lebreton F."/>
            <person name="Prichula J."/>
            <person name="Schaufler K."/>
            <person name="Gaca A."/>
            <person name="Sgardioli B."/>
            <person name="Wagenaar J."/>
            <person name="Strong T."/>
        </authorList>
    </citation>
    <scope>NUCLEOTIDE SEQUENCE [LARGE SCALE GENOMIC DNA]</scope>
    <source>
        <strain evidence="8 9">DIV0080</strain>
    </source>
</reference>
<gene>
    <name evidence="8" type="ORF">DOK76_01160</name>
</gene>
<proteinExistence type="predicted"/>
<feature type="transmembrane region" description="Helical" evidence="6">
    <location>
        <begin position="201"/>
        <end position="222"/>
    </location>
</feature>
<feature type="transmembrane region" description="Helical" evidence="6">
    <location>
        <begin position="15"/>
        <end position="38"/>
    </location>
</feature>
<feature type="transmembrane region" description="Helical" evidence="6">
    <location>
        <begin position="228"/>
        <end position="248"/>
    </location>
</feature>
<feature type="transmembrane region" description="Helical" evidence="6">
    <location>
        <begin position="399"/>
        <end position="419"/>
    </location>
</feature>
<accession>A0ABS3HPJ1</accession>
<dbReference type="PANTHER" id="PTHR42718">
    <property type="entry name" value="MAJOR FACILITATOR SUPERFAMILY MULTIDRUG TRANSPORTER MFSC"/>
    <property type="match status" value="1"/>
</dbReference>
<feature type="transmembrane region" description="Helical" evidence="6">
    <location>
        <begin position="110"/>
        <end position="127"/>
    </location>
</feature>
<feature type="transmembrane region" description="Helical" evidence="6">
    <location>
        <begin position="431"/>
        <end position="451"/>
    </location>
</feature>
<dbReference type="SUPFAM" id="SSF103473">
    <property type="entry name" value="MFS general substrate transporter"/>
    <property type="match status" value="1"/>
</dbReference>
<dbReference type="Proteomes" id="UP000664857">
    <property type="component" value="Unassembled WGS sequence"/>
</dbReference>
<evidence type="ECO:0000256" key="2">
    <source>
        <dbReference type="ARBA" id="ARBA00022448"/>
    </source>
</evidence>
<dbReference type="InterPro" id="IPR036259">
    <property type="entry name" value="MFS_trans_sf"/>
</dbReference>
<feature type="transmembrane region" description="Helical" evidence="6">
    <location>
        <begin position="358"/>
        <end position="378"/>
    </location>
</feature>
<evidence type="ECO:0000313" key="8">
    <source>
        <dbReference type="EMBL" id="MBO0475657.1"/>
    </source>
</evidence>
<evidence type="ECO:0000256" key="6">
    <source>
        <dbReference type="SAM" id="Phobius"/>
    </source>
</evidence>
<evidence type="ECO:0000256" key="3">
    <source>
        <dbReference type="ARBA" id="ARBA00022692"/>
    </source>
</evidence>
<evidence type="ECO:0000256" key="4">
    <source>
        <dbReference type="ARBA" id="ARBA00022989"/>
    </source>
</evidence>
<comment type="subcellular location">
    <subcellularLocation>
        <location evidence="1">Cell membrane</location>
        <topology evidence="1">Multi-pass membrane protein</topology>
    </subcellularLocation>
</comment>
<organism evidence="8 9">
    <name type="scientific">Candidatus Vagococcus giribetii</name>
    <dbReference type="NCBI Taxonomy" id="2230876"/>
    <lineage>
        <taxon>Bacteria</taxon>
        <taxon>Bacillati</taxon>
        <taxon>Bacillota</taxon>
        <taxon>Bacilli</taxon>
        <taxon>Lactobacillales</taxon>
        <taxon>Enterococcaceae</taxon>
        <taxon>Vagococcus</taxon>
    </lineage>
</organism>
<feature type="transmembrane region" description="Helical" evidence="6">
    <location>
        <begin position="167"/>
        <end position="185"/>
    </location>
</feature>
<feature type="transmembrane region" description="Helical" evidence="6">
    <location>
        <begin position="50"/>
        <end position="72"/>
    </location>
</feature>
<dbReference type="CDD" id="cd17321">
    <property type="entry name" value="MFS_MMR_MDR_like"/>
    <property type="match status" value="1"/>
</dbReference>
<name>A0ABS3HPJ1_9ENTE</name>
<evidence type="ECO:0000256" key="1">
    <source>
        <dbReference type="ARBA" id="ARBA00004651"/>
    </source>
</evidence>
<dbReference type="EMBL" id="JAFLVX010000004">
    <property type="protein sequence ID" value="MBO0475657.1"/>
    <property type="molecule type" value="Genomic_DNA"/>
</dbReference>
<dbReference type="RefSeq" id="WP_206964363.1">
    <property type="nucleotide sequence ID" value="NZ_JAFLVX010000004.1"/>
</dbReference>
<dbReference type="InterPro" id="IPR011701">
    <property type="entry name" value="MFS"/>
</dbReference>
<dbReference type="PANTHER" id="PTHR42718:SF9">
    <property type="entry name" value="MAJOR FACILITATOR SUPERFAMILY MULTIDRUG TRANSPORTER MFSC"/>
    <property type="match status" value="1"/>
</dbReference>
<dbReference type="InterPro" id="IPR020846">
    <property type="entry name" value="MFS_dom"/>
</dbReference>